<comment type="caution">
    <text evidence="5">The sequence shown here is derived from an EMBL/GenBank/DDBJ whole genome shotgun (WGS) entry which is preliminary data.</text>
</comment>
<dbReference type="PANTHER" id="PTHR13878:SF91">
    <property type="entry name" value="FAD BINDING DOMAIN PROTEIN (AFU_ORTHOLOGUE AFUA_6G12070)-RELATED"/>
    <property type="match status" value="1"/>
</dbReference>
<gene>
    <name evidence="5" type="ORF">VTK73DRAFT_4031</name>
</gene>
<feature type="region of interest" description="Disordered" evidence="3">
    <location>
        <begin position="467"/>
        <end position="497"/>
    </location>
</feature>
<dbReference type="InterPro" id="IPR036318">
    <property type="entry name" value="FAD-bd_PCMH-like_sf"/>
</dbReference>
<protein>
    <recommendedName>
        <fullName evidence="4">FAD-binding PCMH-type domain-containing protein</fullName>
    </recommendedName>
</protein>
<dbReference type="InterPro" id="IPR016169">
    <property type="entry name" value="FAD-bd_PCMH_sub2"/>
</dbReference>
<evidence type="ECO:0000313" key="5">
    <source>
        <dbReference type="EMBL" id="KAL1867746.1"/>
    </source>
</evidence>
<keyword evidence="6" id="KW-1185">Reference proteome</keyword>
<dbReference type="InterPro" id="IPR016166">
    <property type="entry name" value="FAD-bd_PCMH"/>
</dbReference>
<sequence>MRISSLPAVDEHLRKQEQSPTLRLVLRATTICLPGDPCWPAPAEWDRLNSSVGGRLIATVPLGKPCHDPDFNATECDIIKAQWQYPTIHMSDSASIMSPYFANHSCDPFTAPSTPCSMGNYVQYAVAAESASHVNATLSFARAHNLRLVVRNTGHDYLGRSTGAGALAVWMHRLKDVRLVDWDDGDDRVGSYAYHGKAVRVAAGAQGFQVLDALRGTGFVMVGGECPTVGPAGGYTQGGGHSALSSTFGLAADNVLEWEVLTADGQVRKASRTQNSDLYWALSGGGPGNYGVVLSMTARAHADAPIGSASLFFVAAANHDGDRFWAAIDAFHAALPAIVDAGCMVVYDITDELFQMAPLTAYNKTREDVADILSPLLHALDSLGVAYFATFNHSATYYDHYDQYFGPLPYGAITLGISQDSGRVGGRLVPRSTVLRNNKGLGQTARRIAEQRVLWVGVALNVKPFGGGSSNNSSASNASNGTIQSRHNRVRRASEHDQNAVLPAWREALVHVILTAPLSPDPAQLGTGSNASPADEAPAEEDVITDVVMPAIEAVTPGSGAYMNEADFRQRNFQQAFFGAKYGRLLAIKRRYDPEGFFYATAGVGSEAWELDNDGRLCRAQTPE</sequence>
<evidence type="ECO:0000256" key="3">
    <source>
        <dbReference type="SAM" id="MobiDB-lite"/>
    </source>
</evidence>
<dbReference type="Proteomes" id="UP001586593">
    <property type="component" value="Unassembled WGS sequence"/>
</dbReference>
<proteinExistence type="inferred from homology"/>
<evidence type="ECO:0000259" key="4">
    <source>
        <dbReference type="PROSITE" id="PS51387"/>
    </source>
</evidence>
<dbReference type="Pfam" id="PF08031">
    <property type="entry name" value="BBE"/>
    <property type="match status" value="1"/>
</dbReference>
<organism evidence="5 6">
    <name type="scientific">Phialemonium thermophilum</name>
    <dbReference type="NCBI Taxonomy" id="223376"/>
    <lineage>
        <taxon>Eukaryota</taxon>
        <taxon>Fungi</taxon>
        <taxon>Dikarya</taxon>
        <taxon>Ascomycota</taxon>
        <taxon>Pezizomycotina</taxon>
        <taxon>Sordariomycetes</taxon>
        <taxon>Sordariomycetidae</taxon>
        <taxon>Cephalothecales</taxon>
        <taxon>Cephalothecaceae</taxon>
        <taxon>Phialemonium</taxon>
    </lineage>
</organism>
<evidence type="ECO:0000256" key="1">
    <source>
        <dbReference type="ARBA" id="ARBA00005466"/>
    </source>
</evidence>
<feature type="domain" description="FAD-binding PCMH-type" evidence="4">
    <location>
        <begin position="118"/>
        <end position="303"/>
    </location>
</feature>
<dbReference type="InterPro" id="IPR050432">
    <property type="entry name" value="FAD-linked_Oxidoreductases_BP"/>
</dbReference>
<accession>A0ABR3WWD0</accession>
<name>A0ABR3WWD0_9PEZI</name>
<evidence type="ECO:0000313" key="6">
    <source>
        <dbReference type="Proteomes" id="UP001586593"/>
    </source>
</evidence>
<dbReference type="InterPro" id="IPR012951">
    <property type="entry name" value="BBE"/>
</dbReference>
<keyword evidence="2" id="KW-0560">Oxidoreductase</keyword>
<evidence type="ECO:0000256" key="2">
    <source>
        <dbReference type="ARBA" id="ARBA00023002"/>
    </source>
</evidence>
<dbReference type="PROSITE" id="PS51387">
    <property type="entry name" value="FAD_PCMH"/>
    <property type="match status" value="1"/>
</dbReference>
<feature type="compositionally biased region" description="Low complexity" evidence="3">
    <location>
        <begin position="470"/>
        <end position="481"/>
    </location>
</feature>
<dbReference type="Gene3D" id="3.30.465.10">
    <property type="match status" value="2"/>
</dbReference>
<dbReference type="PANTHER" id="PTHR13878">
    <property type="entry name" value="GULONOLACTONE OXIDASE"/>
    <property type="match status" value="1"/>
</dbReference>
<reference evidence="5 6" key="1">
    <citation type="journal article" date="2024" name="Commun. Biol.">
        <title>Comparative genomic analysis of thermophilic fungi reveals convergent evolutionary adaptations and gene losses.</title>
        <authorList>
            <person name="Steindorff A.S."/>
            <person name="Aguilar-Pontes M.V."/>
            <person name="Robinson A.J."/>
            <person name="Andreopoulos B."/>
            <person name="LaButti K."/>
            <person name="Kuo A."/>
            <person name="Mondo S."/>
            <person name="Riley R."/>
            <person name="Otillar R."/>
            <person name="Haridas S."/>
            <person name="Lipzen A."/>
            <person name="Grimwood J."/>
            <person name="Schmutz J."/>
            <person name="Clum A."/>
            <person name="Reid I.D."/>
            <person name="Moisan M.C."/>
            <person name="Butler G."/>
            <person name="Nguyen T.T.M."/>
            <person name="Dewar K."/>
            <person name="Conant G."/>
            <person name="Drula E."/>
            <person name="Henrissat B."/>
            <person name="Hansel C."/>
            <person name="Singer S."/>
            <person name="Hutchinson M.I."/>
            <person name="de Vries R.P."/>
            <person name="Natvig D.O."/>
            <person name="Powell A.J."/>
            <person name="Tsang A."/>
            <person name="Grigoriev I.V."/>
        </authorList>
    </citation>
    <scope>NUCLEOTIDE SEQUENCE [LARGE SCALE GENOMIC DNA]</scope>
    <source>
        <strain evidence="5 6">ATCC 24622</strain>
    </source>
</reference>
<dbReference type="Gene3D" id="3.40.462.20">
    <property type="match status" value="1"/>
</dbReference>
<comment type="similarity">
    <text evidence="1">Belongs to the oxygen-dependent FAD-linked oxidoreductase family.</text>
</comment>
<dbReference type="SUPFAM" id="SSF56176">
    <property type="entry name" value="FAD-binding/transporter-associated domain-like"/>
    <property type="match status" value="1"/>
</dbReference>
<dbReference type="EMBL" id="JAZHXJ010000233">
    <property type="protein sequence ID" value="KAL1867746.1"/>
    <property type="molecule type" value="Genomic_DNA"/>
</dbReference>
<dbReference type="InterPro" id="IPR006094">
    <property type="entry name" value="Oxid_FAD_bind_N"/>
</dbReference>
<dbReference type="Pfam" id="PF01565">
    <property type="entry name" value="FAD_binding_4"/>
    <property type="match status" value="1"/>
</dbReference>